<dbReference type="RefSeq" id="WP_106362462.1">
    <property type="nucleotide sequence ID" value="NZ_PVTJ01000001.1"/>
</dbReference>
<sequence>MSLVRRLMIAVTLAVSAVFFIPAPAQAGGYWIEVCFPDTRTDDPFDLICVPVEVPVEGPRKWWPPECWVCLPSFDFWRDYVDPAVRYDFNERFGKGLGLLAESHLTDDEKLAEQLRAEAGGQFLAAAEIVSEYEIGFDGFAWTDPVNGEYLGDPQPDPGIAAGYAMAEGVRILQNTLGKEPDIEGALKEFDAAYESLSELAAA</sequence>
<dbReference type="EMBL" id="PVTJ01000001">
    <property type="protein sequence ID" value="PRY62451.1"/>
    <property type="molecule type" value="Genomic_DNA"/>
</dbReference>
<evidence type="ECO:0000313" key="3">
    <source>
        <dbReference type="Proteomes" id="UP000238176"/>
    </source>
</evidence>
<feature type="signal peptide" evidence="1">
    <location>
        <begin position="1"/>
        <end position="27"/>
    </location>
</feature>
<keyword evidence="3" id="KW-1185">Reference proteome</keyword>
<dbReference type="Proteomes" id="UP000238176">
    <property type="component" value="Unassembled WGS sequence"/>
</dbReference>
<evidence type="ECO:0000256" key="1">
    <source>
        <dbReference type="SAM" id="SignalP"/>
    </source>
</evidence>
<gene>
    <name evidence="2" type="ORF">B0I28_101785</name>
</gene>
<name>A0A2T0UWZ2_9ACTN</name>
<keyword evidence="1" id="KW-0732">Signal</keyword>
<reference evidence="2 3" key="1">
    <citation type="submission" date="2018-03" db="EMBL/GenBank/DDBJ databases">
        <title>Genomic Encyclopedia of Type Strains, Phase III (KMG-III): the genomes of soil and plant-associated and newly described type strains.</title>
        <authorList>
            <person name="Whitman W."/>
        </authorList>
    </citation>
    <scope>NUCLEOTIDE SEQUENCE [LARGE SCALE GENOMIC DNA]</scope>
    <source>
        <strain evidence="2 3">CGMCC 4.7067</strain>
    </source>
</reference>
<feature type="chain" id="PRO_5015413968" evidence="1">
    <location>
        <begin position="28"/>
        <end position="203"/>
    </location>
</feature>
<comment type="caution">
    <text evidence="2">The sequence shown here is derived from an EMBL/GenBank/DDBJ whole genome shotgun (WGS) entry which is preliminary data.</text>
</comment>
<protein>
    <submittedName>
        <fullName evidence="2">Uncharacterized protein</fullName>
    </submittedName>
</protein>
<accession>A0A2T0UWZ2</accession>
<dbReference type="OrthoDB" id="3374669at2"/>
<evidence type="ECO:0000313" key="2">
    <source>
        <dbReference type="EMBL" id="PRY62451.1"/>
    </source>
</evidence>
<organism evidence="2 3">
    <name type="scientific">Glycomyces artemisiae</name>
    <dbReference type="NCBI Taxonomy" id="1076443"/>
    <lineage>
        <taxon>Bacteria</taxon>
        <taxon>Bacillati</taxon>
        <taxon>Actinomycetota</taxon>
        <taxon>Actinomycetes</taxon>
        <taxon>Glycomycetales</taxon>
        <taxon>Glycomycetaceae</taxon>
        <taxon>Glycomyces</taxon>
    </lineage>
</organism>
<dbReference type="AlphaFoldDB" id="A0A2T0UWZ2"/>
<proteinExistence type="predicted"/>